<dbReference type="Proteomes" id="UP000694904">
    <property type="component" value="Unplaced"/>
</dbReference>
<dbReference type="GeneID" id="108620414"/>
<sequence length="166" mass="18613">MQKAHKAIWERDYIKSILLARESFKMKKTLPPIQEDETEPMEDEESPEKNVSRNLSKAFMKLAVTEDTGVKPMSVVEPPLHVTGKPLNTMTNTQCRVAMMEWPSTGCGNGNGKRFCTENGAIAGYDAHNMSWDPDNGSPASSSDDQQLDLGHLPLRRRRHRSSNSI</sequence>
<evidence type="ECO:0000256" key="1">
    <source>
        <dbReference type="SAM" id="MobiDB-lite"/>
    </source>
</evidence>
<dbReference type="RefSeq" id="XP_017872808.1">
    <property type="nucleotide sequence ID" value="XM_018017319.1"/>
</dbReference>
<feature type="region of interest" description="Disordered" evidence="1">
    <location>
        <begin position="130"/>
        <end position="166"/>
    </location>
</feature>
<gene>
    <name evidence="3" type="primary">LOC108620414</name>
</gene>
<name>A0ABM1Q022_DROAR</name>
<feature type="region of interest" description="Disordered" evidence="1">
    <location>
        <begin position="29"/>
        <end position="51"/>
    </location>
</feature>
<feature type="compositionally biased region" description="Basic residues" evidence="1">
    <location>
        <begin position="154"/>
        <end position="166"/>
    </location>
</feature>
<protein>
    <submittedName>
        <fullName evidence="3">Uncharacterized protein LOC108620414</fullName>
    </submittedName>
</protein>
<accession>A0ABM1Q022</accession>
<proteinExistence type="predicted"/>
<reference evidence="3" key="1">
    <citation type="submission" date="2025-08" db="UniProtKB">
        <authorList>
            <consortium name="RefSeq"/>
        </authorList>
    </citation>
    <scope>IDENTIFICATION</scope>
    <source>
        <tissue evidence="3">Whole organism</tissue>
    </source>
</reference>
<evidence type="ECO:0000313" key="3">
    <source>
        <dbReference type="RefSeq" id="XP_017872808.1"/>
    </source>
</evidence>
<keyword evidence="2" id="KW-1185">Reference proteome</keyword>
<feature type="compositionally biased region" description="Acidic residues" evidence="1">
    <location>
        <begin position="34"/>
        <end position="46"/>
    </location>
</feature>
<organism evidence="2 3">
    <name type="scientific">Drosophila arizonae</name>
    <name type="common">Fruit fly</name>
    <dbReference type="NCBI Taxonomy" id="7263"/>
    <lineage>
        <taxon>Eukaryota</taxon>
        <taxon>Metazoa</taxon>
        <taxon>Ecdysozoa</taxon>
        <taxon>Arthropoda</taxon>
        <taxon>Hexapoda</taxon>
        <taxon>Insecta</taxon>
        <taxon>Pterygota</taxon>
        <taxon>Neoptera</taxon>
        <taxon>Endopterygota</taxon>
        <taxon>Diptera</taxon>
        <taxon>Brachycera</taxon>
        <taxon>Muscomorpha</taxon>
        <taxon>Ephydroidea</taxon>
        <taxon>Drosophilidae</taxon>
        <taxon>Drosophila</taxon>
    </lineage>
</organism>
<evidence type="ECO:0000313" key="2">
    <source>
        <dbReference type="Proteomes" id="UP000694904"/>
    </source>
</evidence>